<dbReference type="InterPro" id="IPR006674">
    <property type="entry name" value="HD_domain"/>
</dbReference>
<dbReference type="Proteomes" id="UP000399805">
    <property type="component" value="Unassembled WGS sequence"/>
</dbReference>
<sequence>MRDSRPADACPSTARAGIVDVMTIDVPDTALAREAAEYVRDTAGPLLYDHSARVYLFGALQGRRRGLGFDAELLYVAALFHDLGLVAGHRTDRRFELDGADEARHFLLGHGVDAERARVAWTAIALHTTPGIPEHMEPEVALVTAGVEYDVLGIGYHDLPADARAAVVAAHPRPDFKRRILAAFTDGIRDRPDTAFGNVKADVLARFVPGFVRTDFVTTILDSPWED</sequence>
<dbReference type="Pfam" id="PF01966">
    <property type="entry name" value="HD"/>
    <property type="match status" value="1"/>
</dbReference>
<dbReference type="PANTHER" id="PTHR35569">
    <property type="entry name" value="CYANAMIDE HYDRATASE DDI2-RELATED"/>
    <property type="match status" value="1"/>
</dbReference>
<keyword evidence="3" id="KW-1185">Reference proteome</keyword>
<evidence type="ECO:0000313" key="2">
    <source>
        <dbReference type="EMBL" id="VVJ21145.1"/>
    </source>
</evidence>
<reference evidence="2 3" key="1">
    <citation type="submission" date="2019-09" db="EMBL/GenBank/DDBJ databases">
        <authorList>
            <person name="Leyn A S."/>
        </authorList>
    </citation>
    <scope>NUCLEOTIDE SEQUENCE [LARGE SCALE GENOMIC DNA]</scope>
    <source>
        <strain evidence="2">AA231_1</strain>
    </source>
</reference>
<organism evidence="2 3">
    <name type="scientific">Amycolatopsis camponoti</name>
    <dbReference type="NCBI Taxonomy" id="2606593"/>
    <lineage>
        <taxon>Bacteria</taxon>
        <taxon>Bacillati</taxon>
        <taxon>Actinomycetota</taxon>
        <taxon>Actinomycetes</taxon>
        <taxon>Pseudonocardiales</taxon>
        <taxon>Pseudonocardiaceae</taxon>
        <taxon>Amycolatopsis</taxon>
    </lineage>
</organism>
<accession>A0A6I8LZS2</accession>
<evidence type="ECO:0000313" key="3">
    <source>
        <dbReference type="Proteomes" id="UP000399805"/>
    </source>
</evidence>
<dbReference type="CDD" id="cd00077">
    <property type="entry name" value="HDc"/>
    <property type="match status" value="1"/>
</dbReference>
<evidence type="ECO:0000259" key="1">
    <source>
        <dbReference type="Pfam" id="PF01966"/>
    </source>
</evidence>
<dbReference type="AlphaFoldDB" id="A0A6I8LZS2"/>
<dbReference type="EMBL" id="CABVGP010000002">
    <property type="protein sequence ID" value="VVJ21145.1"/>
    <property type="molecule type" value="Genomic_DNA"/>
</dbReference>
<name>A0A6I8LZS2_9PSEU</name>
<protein>
    <recommendedName>
        <fullName evidence="1">HD domain-containing protein</fullName>
    </recommendedName>
</protein>
<gene>
    <name evidence="2" type="ORF">AA23TX_06166</name>
</gene>
<dbReference type="InterPro" id="IPR003607">
    <property type="entry name" value="HD/PDEase_dom"/>
</dbReference>
<dbReference type="PANTHER" id="PTHR35569:SF1">
    <property type="entry name" value="CYANAMIDE HYDRATASE DDI2-RELATED"/>
    <property type="match status" value="1"/>
</dbReference>
<feature type="domain" description="HD" evidence="1">
    <location>
        <begin position="48"/>
        <end position="138"/>
    </location>
</feature>
<proteinExistence type="predicted"/>
<dbReference type="Gene3D" id="1.10.3210.10">
    <property type="entry name" value="Hypothetical protein af1432"/>
    <property type="match status" value="1"/>
</dbReference>
<dbReference type="SUPFAM" id="SSF109604">
    <property type="entry name" value="HD-domain/PDEase-like"/>
    <property type="match status" value="1"/>
</dbReference>